<evidence type="ECO:0000313" key="1">
    <source>
        <dbReference type="EMBL" id="GAG27703.1"/>
    </source>
</evidence>
<feature type="non-terminal residue" evidence="1">
    <location>
        <position position="107"/>
    </location>
</feature>
<accession>X0WT65</accession>
<name>X0WT65_9ZZZZ</name>
<proteinExistence type="predicted"/>
<dbReference type="AlphaFoldDB" id="X0WT65"/>
<comment type="caution">
    <text evidence="1">The sequence shown here is derived from an EMBL/GenBank/DDBJ whole genome shotgun (WGS) entry which is preliminary data.</text>
</comment>
<dbReference type="Gene3D" id="2.40.50.90">
    <property type="match status" value="1"/>
</dbReference>
<dbReference type="EMBL" id="BARS01032391">
    <property type="protein sequence ID" value="GAG27703.1"/>
    <property type="molecule type" value="Genomic_DNA"/>
</dbReference>
<dbReference type="InterPro" id="IPR035437">
    <property type="entry name" value="SNase_OB-fold_sf"/>
</dbReference>
<evidence type="ECO:0008006" key="2">
    <source>
        <dbReference type="Google" id="ProtNLM"/>
    </source>
</evidence>
<gene>
    <name evidence="1" type="ORF">S01H1_50275</name>
</gene>
<organism evidence="1">
    <name type="scientific">marine sediment metagenome</name>
    <dbReference type="NCBI Taxonomy" id="412755"/>
    <lineage>
        <taxon>unclassified sequences</taxon>
        <taxon>metagenomes</taxon>
        <taxon>ecological metagenomes</taxon>
    </lineage>
</organism>
<dbReference type="SUPFAM" id="SSF50199">
    <property type="entry name" value="Staphylococcal nuclease"/>
    <property type="match status" value="1"/>
</dbReference>
<protein>
    <recommendedName>
        <fullName evidence="2">TNase-like domain-containing protein</fullName>
    </recommendedName>
</protein>
<sequence length="107" mass="12451">MKYKRLFPFVLAFLFFLSSLAFALDYIYPARVERVIDGDTLIADLELGLSIILDDQYIRLYGIDAWETRGEEREKGLETKEYLEGRLKEGKIEIEIRPEWGSNGKGK</sequence>
<reference evidence="1" key="1">
    <citation type="journal article" date="2014" name="Front. Microbiol.">
        <title>High frequency of phylogenetically diverse reductive dehalogenase-homologous genes in deep subseafloor sedimentary metagenomes.</title>
        <authorList>
            <person name="Kawai M."/>
            <person name="Futagami T."/>
            <person name="Toyoda A."/>
            <person name="Takaki Y."/>
            <person name="Nishi S."/>
            <person name="Hori S."/>
            <person name="Arai W."/>
            <person name="Tsubouchi T."/>
            <person name="Morono Y."/>
            <person name="Uchiyama I."/>
            <person name="Ito T."/>
            <person name="Fujiyama A."/>
            <person name="Inagaki F."/>
            <person name="Takami H."/>
        </authorList>
    </citation>
    <scope>NUCLEOTIDE SEQUENCE</scope>
    <source>
        <strain evidence="1">Expedition CK06-06</strain>
    </source>
</reference>